<comment type="caution">
    <text evidence="2">The sequence shown here is derived from an EMBL/GenBank/DDBJ whole genome shotgun (WGS) entry which is preliminary data.</text>
</comment>
<keyword evidence="2" id="KW-0167">Capsid protein</keyword>
<accession>A0A838CS74</accession>
<protein>
    <submittedName>
        <fullName evidence="2">Spore coat protein</fullName>
    </submittedName>
</protein>
<name>A0A838CS74_9BACI</name>
<gene>
    <name evidence="2" type="ORF">H0266_06045</name>
</gene>
<dbReference type="RefSeq" id="WP_181471463.1">
    <property type="nucleotide sequence ID" value="NZ_JACEFG010000001.1"/>
</dbReference>
<dbReference type="Pfam" id="PF10612">
    <property type="entry name" value="Spore-coat_CotZ"/>
    <property type="match status" value="1"/>
</dbReference>
<proteinExistence type="predicted"/>
<dbReference type="InterPro" id="IPR019593">
    <property type="entry name" value="Spore_coat_protein_Z/Y"/>
</dbReference>
<reference evidence="2 3" key="1">
    <citation type="journal article" date="2004" name="Extremophiles">
        <title>Halobacillus locisalis sp. nov., a halophilic bacterium isolated from a marine solar saltern of the Yellow Sea in Korea.</title>
        <authorList>
            <person name="Yoon J.H."/>
            <person name="Kang K.H."/>
            <person name="Oh T.K."/>
            <person name="Park Y.H."/>
        </authorList>
    </citation>
    <scope>NUCLEOTIDE SEQUENCE [LARGE SCALE GENOMIC DNA]</scope>
    <source>
        <strain evidence="2 3">KCTC 3788</strain>
    </source>
</reference>
<keyword evidence="2" id="KW-0946">Virion</keyword>
<evidence type="ECO:0000313" key="3">
    <source>
        <dbReference type="Proteomes" id="UP000571017"/>
    </source>
</evidence>
<evidence type="ECO:0000256" key="1">
    <source>
        <dbReference type="SAM" id="MobiDB-lite"/>
    </source>
</evidence>
<dbReference type="AlphaFoldDB" id="A0A838CS74"/>
<sequence>MSCGKKFDSGSCVIDILKDIVDAQNDVLHECMTSCEQSIADLLGDTGGGNNFDTVPVILYCKDCKPFKGFGSKKSNSECEIKGSFFFRVKSVDDDGCAVVELLFADDHHHGPVGGVDESSDESYHHHHKNKFDPKSPADQDCANLRASGICITVDLNCFCHVTCLPATAAL</sequence>
<feature type="region of interest" description="Disordered" evidence="1">
    <location>
        <begin position="114"/>
        <end position="137"/>
    </location>
</feature>
<dbReference type="Proteomes" id="UP000571017">
    <property type="component" value="Unassembled WGS sequence"/>
</dbReference>
<dbReference type="EMBL" id="JACEFG010000001">
    <property type="protein sequence ID" value="MBA2174466.1"/>
    <property type="molecule type" value="Genomic_DNA"/>
</dbReference>
<evidence type="ECO:0000313" key="2">
    <source>
        <dbReference type="EMBL" id="MBA2174466.1"/>
    </source>
</evidence>
<organism evidence="2 3">
    <name type="scientific">Halobacillus locisalis</name>
    <dbReference type="NCBI Taxonomy" id="220753"/>
    <lineage>
        <taxon>Bacteria</taxon>
        <taxon>Bacillati</taxon>
        <taxon>Bacillota</taxon>
        <taxon>Bacilli</taxon>
        <taxon>Bacillales</taxon>
        <taxon>Bacillaceae</taxon>
        <taxon>Halobacillus</taxon>
    </lineage>
</organism>
<keyword evidence="3" id="KW-1185">Reference proteome</keyword>